<sequence length="753" mass="85003">MHQFKHTLSYLIFPVLAMFLATSCGENQPQRSSDYRNSTITVNKNASKSEIIKSAVGVVPDMRQYEWQKMEFIAFAHFGMNTFTGREWGTGKEDPKLFNPTNFDANQWAITAKKASMKMIMLTAKHHDGFCLWPTATTPHSVKNSPWKDGKGDVFKEVADASRKAGLKVGVYVSPADLSEIEREGGTYGNGSKPKTVTIPAYGDAVNEVGSFTYDNCTDYDALFLTQIYEVCSKYGEISEIWFDGANPKPGTGQVYNEKAWFDLIRKLQPNCVIAIHGPDVRWCGNEGGRTRTSEFSVVPTNKENILDNATKNDLGSREKLYKANFLHWYPAETNTSIRHGWFYRDDNQYVKSTSELLDNWYRAVGGNSVFLLNVTPNREGLIPAKDSTNLVNLGKIIYDSFTKNLIDDEAICTADNTKELYNAKYAVDGDIKTAWQTQEGVETGVLTIDLNKEATFNRVVLQEDIYNLSQRVEAFHIDYFKDGKWNLLVKNKTIGFKHISRFPTITTNKIRIVIDKSRVTATLSEVGLYLAPERLENPIITRTKDGMVSIFTKNGDSKIFYTIDGSAPTVDSKSFTESFTLPNGGVIKAISAVNNNTDLSDVVDKTFDLCSSKWTLVEVDDFNSSNPGEKAFDGNNRTMWHTHWHKDSKKHPHHITINLGEEVKLKGFTYTPRQDGSKSGICNSYLFEVSKDGKRWKKMKQDRFDNIQNNPVQQRVFFKSTPAKYIRFTSKSALGNVNWLSTAEVGVIVDHY</sequence>
<organism evidence="1 2">
    <name type="scientific">Halosquirtibacter laminarini</name>
    <dbReference type="NCBI Taxonomy" id="3374600"/>
    <lineage>
        <taxon>Bacteria</taxon>
        <taxon>Pseudomonadati</taxon>
        <taxon>Bacteroidota</taxon>
        <taxon>Bacteroidia</taxon>
        <taxon>Marinilabiliales</taxon>
        <taxon>Prolixibacteraceae</taxon>
        <taxon>Halosquirtibacter</taxon>
    </lineage>
</organism>
<evidence type="ECO:0000313" key="1">
    <source>
        <dbReference type="EMBL" id="QZE14928.1"/>
    </source>
</evidence>
<protein>
    <submittedName>
        <fullName evidence="1">Alpha-L-fucosidase</fullName>
    </submittedName>
</protein>
<accession>A0AC61NH05</accession>
<reference evidence="1" key="1">
    <citation type="submission" date="2021-08" db="EMBL/GenBank/DDBJ databases">
        <title>Novel anaerobic bacterium isolated from sea squirt in East Sea, Republic of Korea.</title>
        <authorList>
            <person name="Nguyen T.H."/>
            <person name="Li Z."/>
            <person name="Lee Y.-J."/>
            <person name="Ko J."/>
            <person name="Kim S.-G."/>
        </authorList>
    </citation>
    <scope>NUCLEOTIDE SEQUENCE</scope>
    <source>
        <strain evidence="1">KCTC 25031</strain>
    </source>
</reference>
<evidence type="ECO:0000313" key="2">
    <source>
        <dbReference type="Proteomes" id="UP000826212"/>
    </source>
</evidence>
<proteinExistence type="predicted"/>
<gene>
    <name evidence="1" type="ORF">K4L44_03565</name>
</gene>
<name>A0AC61NH05_9BACT</name>
<keyword evidence="2" id="KW-1185">Reference proteome</keyword>
<dbReference type="Proteomes" id="UP000826212">
    <property type="component" value="Chromosome"/>
</dbReference>
<dbReference type="EMBL" id="CP081303">
    <property type="protein sequence ID" value="QZE14928.1"/>
    <property type="molecule type" value="Genomic_DNA"/>
</dbReference>